<proteinExistence type="predicted"/>
<dbReference type="RefSeq" id="WP_207182554.1">
    <property type="nucleotide sequence ID" value="NZ_AP024145.1"/>
</dbReference>
<gene>
    <name evidence="1" type="ORF">mvi_20230</name>
</gene>
<sequence length="113" mass="12768">MSEVDVYWNRRIRPRAWSVREGGRVSRHVRAIALMDVTFVVHAAAVARVQRLRQRAVCAYARGTPCEAPRYPSAVRVRFDPYAGPNFTTPDGTVVLRASLVHFLEDATCWAVL</sequence>
<accession>A0A8H8WSR3</accession>
<evidence type="ECO:0000313" key="2">
    <source>
        <dbReference type="Proteomes" id="UP000663508"/>
    </source>
</evidence>
<reference evidence="1" key="1">
    <citation type="submission" date="2020-11" db="EMBL/GenBank/DDBJ databases">
        <title>Complete genome sequence of a novel pathogenic Methylobacterium strain isolated from rice in Vietnam.</title>
        <authorList>
            <person name="Lai K."/>
            <person name="Okazaki S."/>
            <person name="Higashi K."/>
            <person name="Mori H."/>
            <person name="Toyoda A."/>
            <person name="Kurokawa K."/>
        </authorList>
    </citation>
    <scope>NUCLEOTIDE SEQUENCE</scope>
    <source>
        <strain evidence="1">VL1</strain>
    </source>
</reference>
<dbReference type="EMBL" id="AP024145">
    <property type="protein sequence ID" value="BCM83562.1"/>
    <property type="molecule type" value="Genomic_DNA"/>
</dbReference>
<dbReference type="Proteomes" id="UP000663508">
    <property type="component" value="Chromosome"/>
</dbReference>
<name>A0A8H8WSR3_9HYPH</name>
<dbReference type="InterPro" id="IPR058002">
    <property type="entry name" value="Gp82"/>
</dbReference>
<protein>
    <submittedName>
        <fullName evidence="1">Uncharacterized protein</fullName>
    </submittedName>
</protein>
<dbReference type="KEGG" id="mind:mvi_20230"/>
<organism evidence="1 2">
    <name type="scientific">Methylobacterium indicum</name>
    <dbReference type="NCBI Taxonomy" id="1775910"/>
    <lineage>
        <taxon>Bacteria</taxon>
        <taxon>Pseudomonadati</taxon>
        <taxon>Pseudomonadota</taxon>
        <taxon>Alphaproteobacteria</taxon>
        <taxon>Hyphomicrobiales</taxon>
        <taxon>Methylobacteriaceae</taxon>
        <taxon>Methylobacterium</taxon>
    </lineage>
</organism>
<dbReference type="Pfam" id="PF25735">
    <property type="entry name" value="Phage_L5_gp82"/>
    <property type="match status" value="1"/>
</dbReference>
<evidence type="ECO:0000313" key="1">
    <source>
        <dbReference type="EMBL" id="BCM83562.1"/>
    </source>
</evidence>
<dbReference type="AlphaFoldDB" id="A0A8H8WSR3"/>